<evidence type="ECO:0000256" key="2">
    <source>
        <dbReference type="ARBA" id="ARBA00023253"/>
    </source>
</evidence>
<keyword evidence="5" id="KW-1185">Reference proteome</keyword>
<dbReference type="InterPro" id="IPR019378">
    <property type="entry name" value="GDP-Fuc_O-FucTrfase"/>
</dbReference>
<dbReference type="OrthoDB" id="423313at2759"/>
<keyword evidence="2" id="KW-0294">Fucose metabolism</keyword>
<dbReference type="Proteomes" id="UP000807306">
    <property type="component" value="Unassembled WGS sequence"/>
</dbReference>
<evidence type="ECO:0000313" key="4">
    <source>
        <dbReference type="EMBL" id="KAF9527346.1"/>
    </source>
</evidence>
<dbReference type="GO" id="GO:0006004">
    <property type="term" value="P:fucose metabolic process"/>
    <property type="evidence" value="ECO:0007669"/>
    <property type="project" value="UniProtKB-KW"/>
</dbReference>
<organism evidence="4 5">
    <name type="scientific">Crepidotus variabilis</name>
    <dbReference type="NCBI Taxonomy" id="179855"/>
    <lineage>
        <taxon>Eukaryota</taxon>
        <taxon>Fungi</taxon>
        <taxon>Dikarya</taxon>
        <taxon>Basidiomycota</taxon>
        <taxon>Agaricomycotina</taxon>
        <taxon>Agaricomycetes</taxon>
        <taxon>Agaricomycetidae</taxon>
        <taxon>Agaricales</taxon>
        <taxon>Agaricineae</taxon>
        <taxon>Crepidotaceae</taxon>
        <taxon>Crepidotus</taxon>
    </lineage>
</organism>
<dbReference type="EMBL" id="MU157862">
    <property type="protein sequence ID" value="KAF9527346.1"/>
    <property type="molecule type" value="Genomic_DNA"/>
</dbReference>
<dbReference type="AlphaFoldDB" id="A0A9P6EDZ3"/>
<comment type="caution">
    <text evidence="4">The sequence shown here is derived from an EMBL/GenBank/DDBJ whole genome shotgun (WGS) entry which is preliminary data.</text>
</comment>
<accession>A0A9P6EDZ3</accession>
<dbReference type="Gene3D" id="3.40.50.11350">
    <property type="match status" value="1"/>
</dbReference>
<evidence type="ECO:0008006" key="6">
    <source>
        <dbReference type="Google" id="ProtNLM"/>
    </source>
</evidence>
<proteinExistence type="predicted"/>
<keyword evidence="1" id="KW-0808">Transferase</keyword>
<dbReference type="CDD" id="cd11296">
    <property type="entry name" value="O-FucT_like"/>
    <property type="match status" value="1"/>
</dbReference>
<keyword evidence="3" id="KW-0119">Carbohydrate metabolism</keyword>
<evidence type="ECO:0000313" key="5">
    <source>
        <dbReference type="Proteomes" id="UP000807306"/>
    </source>
</evidence>
<evidence type="ECO:0000256" key="1">
    <source>
        <dbReference type="ARBA" id="ARBA00022679"/>
    </source>
</evidence>
<evidence type="ECO:0000256" key="3">
    <source>
        <dbReference type="ARBA" id="ARBA00023277"/>
    </source>
</evidence>
<reference evidence="4" key="1">
    <citation type="submission" date="2020-11" db="EMBL/GenBank/DDBJ databases">
        <authorList>
            <consortium name="DOE Joint Genome Institute"/>
            <person name="Ahrendt S."/>
            <person name="Riley R."/>
            <person name="Andreopoulos W."/>
            <person name="Labutti K."/>
            <person name="Pangilinan J."/>
            <person name="Ruiz-Duenas F.J."/>
            <person name="Barrasa J.M."/>
            <person name="Sanchez-Garcia M."/>
            <person name="Camarero S."/>
            <person name="Miyauchi S."/>
            <person name="Serrano A."/>
            <person name="Linde D."/>
            <person name="Babiker R."/>
            <person name="Drula E."/>
            <person name="Ayuso-Fernandez I."/>
            <person name="Pacheco R."/>
            <person name="Padilla G."/>
            <person name="Ferreira P."/>
            <person name="Barriuso J."/>
            <person name="Kellner H."/>
            <person name="Castanera R."/>
            <person name="Alfaro M."/>
            <person name="Ramirez L."/>
            <person name="Pisabarro A.G."/>
            <person name="Kuo A."/>
            <person name="Tritt A."/>
            <person name="Lipzen A."/>
            <person name="He G."/>
            <person name="Yan M."/>
            <person name="Ng V."/>
            <person name="Cullen D."/>
            <person name="Martin F."/>
            <person name="Rosso M.-N."/>
            <person name="Henrissat B."/>
            <person name="Hibbett D."/>
            <person name="Martinez A.T."/>
            <person name="Grigoriev I.V."/>
        </authorList>
    </citation>
    <scope>NUCLEOTIDE SEQUENCE</scope>
    <source>
        <strain evidence="4">CBS 506.95</strain>
    </source>
</reference>
<dbReference type="GO" id="GO:0016740">
    <property type="term" value="F:transferase activity"/>
    <property type="evidence" value="ECO:0007669"/>
    <property type="project" value="UniProtKB-KW"/>
</dbReference>
<sequence>MYSLRPTFRSRTTISVLLLLASIWALLWRFGDYGYPSWTESPVIPSFRSTSESWEEVLAAVAAGENAAGVERKWRKDRERKMKQEIVRQDDIVCQQPLVVGEEEQKRIARIAELELELEKEKNWRQQESKLWDKATVLNGPPAKLFRDNLKNDTYYLTSWTTAGFTNQFMGYVNMIYLATLTDRVPIVPPFAPFHHISAEAGVVSFGDIFDLELLSSQLRVAVLEWRDVKILPETTGADSYPYVPKSPEWPSEPIGCWSTRAAHEHSPHFAEQIVRHIGVDASYTRVPFSTRYQQSGNPYEEHINFPHLAALIYRSPVFSSTEKSDIAPSWNPFPDPEREHHRYEELSVSPDGHHRGPDSHLTCFDVTYWMSSGAELYEWRFGFSPVWRTVGRWLKFSKKMHEMTKEYLDVLFGRASEDGSSETPPFIAVHVRRGDFKQECGHRVCSPPLSVYGDQVDEVRRELQEKKGIEVQHVVLMSDETSADFWGDVRALGWLSIDHHAHQTFERFGEWFPPIIDIAVQSYAVGFVGTEDSTFSMISQKRVIDWNGGVVRSVDSRHGDWMN</sequence>
<dbReference type="Gene3D" id="3.40.50.11340">
    <property type="match status" value="1"/>
</dbReference>
<gene>
    <name evidence="4" type="ORF">CPB83DRAFT_836712</name>
</gene>
<dbReference type="Pfam" id="PF10250">
    <property type="entry name" value="O-FucT"/>
    <property type="match status" value="1"/>
</dbReference>
<protein>
    <recommendedName>
        <fullName evidence="6">Peptide-O-fucosyltransferase</fullName>
    </recommendedName>
</protein>
<name>A0A9P6EDZ3_9AGAR</name>